<feature type="domain" description="Carboxylesterase type B" evidence="1">
    <location>
        <begin position="3"/>
        <end position="149"/>
    </location>
</feature>
<dbReference type="Pfam" id="PF00135">
    <property type="entry name" value="COesterase"/>
    <property type="match status" value="1"/>
</dbReference>
<gene>
    <name evidence="2" type="ORF">GCK32_013349</name>
</gene>
<dbReference type="SUPFAM" id="SSF53474">
    <property type="entry name" value="alpha/beta-Hydrolases"/>
    <property type="match status" value="1"/>
</dbReference>
<evidence type="ECO:0000313" key="3">
    <source>
        <dbReference type="Proteomes" id="UP001331761"/>
    </source>
</evidence>
<dbReference type="EMBL" id="WIXE01021242">
    <property type="protein sequence ID" value="KAK5968556.1"/>
    <property type="molecule type" value="Genomic_DNA"/>
</dbReference>
<dbReference type="Gene3D" id="3.40.50.1820">
    <property type="entry name" value="alpha/beta hydrolase"/>
    <property type="match status" value="1"/>
</dbReference>
<proteinExistence type="predicted"/>
<keyword evidence="3" id="KW-1185">Reference proteome</keyword>
<evidence type="ECO:0000259" key="1">
    <source>
        <dbReference type="Pfam" id="PF00135"/>
    </source>
</evidence>
<comment type="caution">
    <text evidence="2">The sequence shown here is derived from an EMBL/GenBank/DDBJ whole genome shotgun (WGS) entry which is preliminary data.</text>
</comment>
<dbReference type="AlphaFoldDB" id="A0AAN8EUQ3"/>
<dbReference type="PANTHER" id="PTHR44590">
    <property type="entry name" value="CARBOXYLIC ESTER HYDROLASE-RELATED"/>
    <property type="match status" value="1"/>
</dbReference>
<feature type="non-terminal residue" evidence="2">
    <location>
        <position position="274"/>
    </location>
</feature>
<dbReference type="InterPro" id="IPR029058">
    <property type="entry name" value="AB_hydrolase_fold"/>
</dbReference>
<reference evidence="2 3" key="1">
    <citation type="submission" date="2019-10" db="EMBL/GenBank/DDBJ databases">
        <title>Assembly and Annotation for the nematode Trichostrongylus colubriformis.</title>
        <authorList>
            <person name="Martin J."/>
        </authorList>
    </citation>
    <scope>NUCLEOTIDE SEQUENCE [LARGE SCALE GENOMIC DNA]</scope>
    <source>
        <strain evidence="2">G859</strain>
        <tissue evidence="2">Whole worm</tissue>
    </source>
</reference>
<dbReference type="Proteomes" id="UP001331761">
    <property type="component" value="Unassembled WGS sequence"/>
</dbReference>
<dbReference type="InterPro" id="IPR002018">
    <property type="entry name" value="CarbesteraseB"/>
</dbReference>
<accession>A0AAN8EUQ3</accession>
<sequence>MRDEENTHDFYLDRYTEFLSDVMFNVPAVDGILGRRDKGWNLYAYSFNHYNEAIWSEDIPKRMRGSTHINEYPYMFDMFPFGQYEIDEKEQIVADVIQQSFINFVKTGVPLNQHAVWQNIGTSTAPRHLAISPIPHMEDGFFNESTTLWHQIREYGFDLITQYPTREGKMIKVIKLILTQLPANNGSIGFVRWQNLFHKDCSNFCALLRPKMDVLSHQNENINGGDAAVEPKKPRLEEQERLTIRFAKLSPDAQAPVYGSVAAAGADLFSAEDC</sequence>
<protein>
    <submittedName>
        <fullName evidence="2">COesterase domain-containing protein</fullName>
    </submittedName>
</protein>
<name>A0AAN8EUQ3_TRICO</name>
<organism evidence="2 3">
    <name type="scientific">Trichostrongylus colubriformis</name>
    <name type="common">Black scour worm</name>
    <dbReference type="NCBI Taxonomy" id="6319"/>
    <lineage>
        <taxon>Eukaryota</taxon>
        <taxon>Metazoa</taxon>
        <taxon>Ecdysozoa</taxon>
        <taxon>Nematoda</taxon>
        <taxon>Chromadorea</taxon>
        <taxon>Rhabditida</taxon>
        <taxon>Rhabditina</taxon>
        <taxon>Rhabditomorpha</taxon>
        <taxon>Strongyloidea</taxon>
        <taxon>Trichostrongylidae</taxon>
        <taxon>Trichostrongylus</taxon>
    </lineage>
</organism>
<evidence type="ECO:0000313" key="2">
    <source>
        <dbReference type="EMBL" id="KAK5968556.1"/>
    </source>
</evidence>
<dbReference type="PANTHER" id="PTHR44590:SF3">
    <property type="entry name" value="CARBOXYLESTERASE TYPE B DOMAIN-CONTAINING PROTEIN"/>
    <property type="match status" value="1"/>
</dbReference>